<evidence type="ECO:0000256" key="3">
    <source>
        <dbReference type="ARBA" id="ARBA00022692"/>
    </source>
</evidence>
<dbReference type="InterPro" id="IPR036396">
    <property type="entry name" value="Cyt_P450_sf"/>
</dbReference>
<sequence length="313" mass="35058">MVRYMLTVSRYGPTWRLLRRNLTAEILNPSGVKSYSRAREWAVQILQNRLESQAKSGRPVFVTEHFRYAMFCLLVLMCFGDRLDENQIKKIEEVEHQLLVNLHKFEFLSGGTDTTTATLQWIMANLVKRVVRDGEEKIKEDDLQQTPHLKAIILVFLSKEGETFDMTGRRGIKMMPVGVGRRICPGYALSMLHLEYFVANLVSKFECNKHRISDFCTLAAFPNRYFFAVVGAGGRIWNATNTAPSIFLFDLVQLTVHLAVHLGFGGPTAACGIATAKGWGSLVVPGILASIFGVSIATFLGIGFGIMLLKYLS</sequence>
<comment type="subcellular location">
    <subcellularLocation>
        <location evidence="2">Membrane</location>
        <topology evidence="2">Single-pass membrane protein</topology>
    </subcellularLocation>
</comment>
<comment type="cofactor">
    <cofactor evidence="1">
        <name>heme</name>
        <dbReference type="ChEBI" id="CHEBI:30413"/>
    </cofactor>
</comment>
<protein>
    <submittedName>
        <fullName evidence="8">Uncharacterized protein</fullName>
    </submittedName>
</protein>
<dbReference type="Pfam" id="PF05684">
    <property type="entry name" value="DUF819"/>
    <property type="match status" value="1"/>
</dbReference>
<dbReference type="AlphaFoldDB" id="A0A835J624"/>
<dbReference type="SUPFAM" id="SSF48264">
    <property type="entry name" value="Cytochrome P450"/>
    <property type="match status" value="1"/>
</dbReference>
<evidence type="ECO:0000256" key="5">
    <source>
        <dbReference type="ARBA" id="ARBA00022989"/>
    </source>
</evidence>
<dbReference type="InterPro" id="IPR051103">
    <property type="entry name" value="Plant_metabolite_P450s"/>
</dbReference>
<dbReference type="InterPro" id="IPR001128">
    <property type="entry name" value="Cyt_P450"/>
</dbReference>
<dbReference type="GO" id="GO:0016709">
    <property type="term" value="F:oxidoreductase activity, acting on paired donors, with incorporation or reduction of molecular oxygen, NAD(P)H as one donor, and incorporation of one atom of oxygen"/>
    <property type="evidence" value="ECO:0007669"/>
    <property type="project" value="TreeGrafter"/>
</dbReference>
<dbReference type="GO" id="GO:0020037">
    <property type="term" value="F:heme binding"/>
    <property type="evidence" value="ECO:0007669"/>
    <property type="project" value="InterPro"/>
</dbReference>
<evidence type="ECO:0000256" key="6">
    <source>
        <dbReference type="ARBA" id="ARBA00023136"/>
    </source>
</evidence>
<feature type="transmembrane region" description="Helical" evidence="7">
    <location>
        <begin position="287"/>
        <end position="309"/>
    </location>
</feature>
<evidence type="ECO:0000256" key="7">
    <source>
        <dbReference type="SAM" id="Phobius"/>
    </source>
</evidence>
<dbReference type="PANTHER" id="PTHR24298">
    <property type="entry name" value="FLAVONOID 3'-MONOOXYGENASE-RELATED"/>
    <property type="match status" value="1"/>
</dbReference>
<evidence type="ECO:0000256" key="1">
    <source>
        <dbReference type="ARBA" id="ARBA00001971"/>
    </source>
</evidence>
<dbReference type="Proteomes" id="UP000657918">
    <property type="component" value="Unassembled WGS sequence"/>
</dbReference>
<keyword evidence="4" id="KW-0479">Metal-binding</keyword>
<reference evidence="8 9" key="1">
    <citation type="submission" date="2020-10" db="EMBL/GenBank/DDBJ databases">
        <title>Plant Genome Project.</title>
        <authorList>
            <person name="Zhang R.-G."/>
        </authorList>
    </citation>
    <scope>NUCLEOTIDE SEQUENCE [LARGE SCALE GENOMIC DNA]</scope>
    <source>
        <strain evidence="8">FAFU-HL-1</strain>
        <tissue evidence="8">Leaf</tissue>
    </source>
</reference>
<name>A0A835J624_9ROSI</name>
<keyword evidence="3 7" id="KW-0812">Transmembrane</keyword>
<dbReference type="Gene3D" id="1.10.630.10">
    <property type="entry name" value="Cytochrome P450"/>
    <property type="match status" value="2"/>
</dbReference>
<comment type="caution">
    <text evidence="8">The sequence shown here is derived from an EMBL/GenBank/DDBJ whole genome shotgun (WGS) entry which is preliminary data.</text>
</comment>
<dbReference type="Pfam" id="PF00067">
    <property type="entry name" value="p450"/>
    <property type="match status" value="2"/>
</dbReference>
<organism evidence="8 9">
    <name type="scientific">Salix dunnii</name>
    <dbReference type="NCBI Taxonomy" id="1413687"/>
    <lineage>
        <taxon>Eukaryota</taxon>
        <taxon>Viridiplantae</taxon>
        <taxon>Streptophyta</taxon>
        <taxon>Embryophyta</taxon>
        <taxon>Tracheophyta</taxon>
        <taxon>Spermatophyta</taxon>
        <taxon>Magnoliopsida</taxon>
        <taxon>eudicotyledons</taxon>
        <taxon>Gunneridae</taxon>
        <taxon>Pentapetalae</taxon>
        <taxon>rosids</taxon>
        <taxon>fabids</taxon>
        <taxon>Malpighiales</taxon>
        <taxon>Salicaceae</taxon>
        <taxon>Saliceae</taxon>
        <taxon>Salix</taxon>
    </lineage>
</organism>
<dbReference type="InterPro" id="IPR008537">
    <property type="entry name" value="DUF819"/>
</dbReference>
<evidence type="ECO:0000313" key="8">
    <source>
        <dbReference type="EMBL" id="KAF9664183.1"/>
    </source>
</evidence>
<dbReference type="EMBL" id="JADGMS010000017">
    <property type="protein sequence ID" value="KAF9664183.1"/>
    <property type="molecule type" value="Genomic_DNA"/>
</dbReference>
<dbReference type="GO" id="GO:0016020">
    <property type="term" value="C:membrane"/>
    <property type="evidence" value="ECO:0007669"/>
    <property type="project" value="UniProtKB-SubCell"/>
</dbReference>
<evidence type="ECO:0000313" key="9">
    <source>
        <dbReference type="Proteomes" id="UP000657918"/>
    </source>
</evidence>
<dbReference type="PANTHER" id="PTHR24298:SF800">
    <property type="entry name" value="CYTOCHROME P450 89A2-RELATED"/>
    <property type="match status" value="1"/>
</dbReference>
<dbReference type="OrthoDB" id="507451at2759"/>
<evidence type="ECO:0000256" key="2">
    <source>
        <dbReference type="ARBA" id="ARBA00004167"/>
    </source>
</evidence>
<proteinExistence type="predicted"/>
<keyword evidence="6 7" id="KW-0472">Membrane</keyword>
<keyword evidence="9" id="KW-1185">Reference proteome</keyword>
<gene>
    <name evidence="8" type="ORF">SADUNF_Sadunf17G0129700</name>
</gene>
<accession>A0A835J624</accession>
<dbReference type="GO" id="GO:0005506">
    <property type="term" value="F:iron ion binding"/>
    <property type="evidence" value="ECO:0007669"/>
    <property type="project" value="InterPro"/>
</dbReference>
<evidence type="ECO:0000256" key="4">
    <source>
        <dbReference type="ARBA" id="ARBA00022723"/>
    </source>
</evidence>
<keyword evidence="5 7" id="KW-1133">Transmembrane helix</keyword>
<dbReference type="PRINTS" id="PR00385">
    <property type="entry name" value="P450"/>
</dbReference>